<evidence type="ECO:0000313" key="7">
    <source>
        <dbReference type="Proteomes" id="UP000292781"/>
    </source>
</evidence>
<dbReference type="Gene3D" id="1.10.10.10">
    <property type="entry name" value="Winged helix-like DNA-binding domain superfamily/Winged helix DNA-binding domain"/>
    <property type="match status" value="1"/>
</dbReference>
<dbReference type="OrthoDB" id="9793571at2"/>
<dbReference type="GO" id="GO:0003700">
    <property type="term" value="F:DNA-binding transcription factor activity"/>
    <property type="evidence" value="ECO:0007669"/>
    <property type="project" value="InterPro"/>
</dbReference>
<proteinExistence type="inferred from homology"/>
<dbReference type="SUPFAM" id="SSF53850">
    <property type="entry name" value="Periplasmic binding protein-like II"/>
    <property type="match status" value="1"/>
</dbReference>
<dbReference type="AlphaFoldDB" id="A0A4Q9VTK5"/>
<dbReference type="GO" id="GO:0043565">
    <property type="term" value="F:sequence-specific DNA binding"/>
    <property type="evidence" value="ECO:0007669"/>
    <property type="project" value="TreeGrafter"/>
</dbReference>
<evidence type="ECO:0000259" key="5">
    <source>
        <dbReference type="PROSITE" id="PS50931"/>
    </source>
</evidence>
<comment type="caution">
    <text evidence="6">The sequence shown here is derived from an EMBL/GenBank/DDBJ whole genome shotgun (WGS) entry which is preliminary data.</text>
</comment>
<evidence type="ECO:0000313" key="6">
    <source>
        <dbReference type="EMBL" id="TBW39046.1"/>
    </source>
</evidence>
<dbReference type="InterPro" id="IPR000847">
    <property type="entry name" value="LysR_HTH_N"/>
</dbReference>
<dbReference type="InterPro" id="IPR058163">
    <property type="entry name" value="LysR-type_TF_proteobact-type"/>
</dbReference>
<dbReference type="PRINTS" id="PR00039">
    <property type="entry name" value="HTHLYSR"/>
</dbReference>
<feature type="domain" description="HTH lysR-type" evidence="5">
    <location>
        <begin position="7"/>
        <end position="64"/>
    </location>
</feature>
<dbReference type="InterPro" id="IPR036390">
    <property type="entry name" value="WH_DNA-bd_sf"/>
</dbReference>
<keyword evidence="2" id="KW-0805">Transcription regulation</keyword>
<dbReference type="Pfam" id="PF00126">
    <property type="entry name" value="HTH_1"/>
    <property type="match status" value="1"/>
</dbReference>
<evidence type="ECO:0000256" key="2">
    <source>
        <dbReference type="ARBA" id="ARBA00023015"/>
    </source>
</evidence>
<protein>
    <submittedName>
        <fullName evidence="6">LysR family transcriptional regulator</fullName>
    </submittedName>
</protein>
<dbReference type="PANTHER" id="PTHR30537:SF26">
    <property type="entry name" value="GLYCINE CLEAVAGE SYSTEM TRANSCRIPTIONAL ACTIVATOR"/>
    <property type="match status" value="1"/>
</dbReference>
<dbReference type="SUPFAM" id="SSF46785">
    <property type="entry name" value="Winged helix' DNA-binding domain"/>
    <property type="match status" value="1"/>
</dbReference>
<comment type="similarity">
    <text evidence="1">Belongs to the LysR transcriptional regulatory family.</text>
</comment>
<dbReference type="CDD" id="cd08432">
    <property type="entry name" value="PBP2_GcdR_TrpI_HvrB_AmpR_like"/>
    <property type="match status" value="1"/>
</dbReference>
<keyword evidence="7" id="KW-1185">Reference proteome</keyword>
<dbReference type="Proteomes" id="UP000292781">
    <property type="component" value="Unassembled WGS sequence"/>
</dbReference>
<dbReference type="PROSITE" id="PS50931">
    <property type="entry name" value="HTH_LYSR"/>
    <property type="match status" value="1"/>
</dbReference>
<gene>
    <name evidence="6" type="ORF">EYW49_07910</name>
</gene>
<evidence type="ECO:0000256" key="4">
    <source>
        <dbReference type="ARBA" id="ARBA00023163"/>
    </source>
</evidence>
<dbReference type="InterPro" id="IPR005119">
    <property type="entry name" value="LysR_subst-bd"/>
</dbReference>
<organism evidence="6 7">
    <name type="scientific">Siculibacillus lacustris</name>
    <dbReference type="NCBI Taxonomy" id="1549641"/>
    <lineage>
        <taxon>Bacteria</taxon>
        <taxon>Pseudomonadati</taxon>
        <taxon>Pseudomonadota</taxon>
        <taxon>Alphaproteobacteria</taxon>
        <taxon>Hyphomicrobiales</taxon>
        <taxon>Ancalomicrobiaceae</taxon>
        <taxon>Siculibacillus</taxon>
    </lineage>
</organism>
<dbReference type="Gene3D" id="3.40.190.10">
    <property type="entry name" value="Periplasmic binding protein-like II"/>
    <property type="match status" value="2"/>
</dbReference>
<dbReference type="RefSeq" id="WP_131307963.1">
    <property type="nucleotide sequence ID" value="NZ_SJFN01000009.1"/>
</dbReference>
<dbReference type="EMBL" id="SJFN01000009">
    <property type="protein sequence ID" value="TBW39046.1"/>
    <property type="molecule type" value="Genomic_DNA"/>
</dbReference>
<name>A0A4Q9VTK5_9HYPH</name>
<reference evidence="6 7" key="1">
    <citation type="submission" date="2019-02" db="EMBL/GenBank/DDBJ databases">
        <title>Siculibacillus lacustris gen. nov., sp. nov., a new rosette-forming bacterium isolated from a freshwater crater lake (Lake St. Ana, Romania).</title>
        <authorList>
            <person name="Felfoldi T."/>
            <person name="Marton Z."/>
            <person name="Szabo A."/>
            <person name="Mentes A."/>
            <person name="Boka K."/>
            <person name="Marialigeti K."/>
            <person name="Mathe I."/>
            <person name="Koncz M."/>
            <person name="Schumann P."/>
            <person name="Toth E."/>
        </authorList>
    </citation>
    <scope>NUCLEOTIDE SEQUENCE [LARGE SCALE GENOMIC DNA]</scope>
    <source>
        <strain evidence="6 7">SA-279</strain>
    </source>
</reference>
<keyword evidence="4" id="KW-0804">Transcription</keyword>
<dbReference type="InterPro" id="IPR036388">
    <property type="entry name" value="WH-like_DNA-bd_sf"/>
</dbReference>
<evidence type="ECO:0000256" key="3">
    <source>
        <dbReference type="ARBA" id="ARBA00023125"/>
    </source>
</evidence>
<accession>A0A4Q9VTK5</accession>
<keyword evidence="3" id="KW-0238">DNA-binding</keyword>
<dbReference type="PANTHER" id="PTHR30537">
    <property type="entry name" value="HTH-TYPE TRANSCRIPTIONAL REGULATOR"/>
    <property type="match status" value="1"/>
</dbReference>
<evidence type="ECO:0000256" key="1">
    <source>
        <dbReference type="ARBA" id="ARBA00009437"/>
    </source>
</evidence>
<dbReference type="GO" id="GO:0006351">
    <property type="term" value="P:DNA-templated transcription"/>
    <property type="evidence" value="ECO:0007669"/>
    <property type="project" value="TreeGrafter"/>
</dbReference>
<sequence length="299" mass="32975">MKQARQIPLNALRVFDVVATHLSFTKAGAELGITQTAVSYQIKLLEEMLATPLFVRRPRRIELTEVGARLAPKIGEAFGLIAEALTSVLAGAEETLVISTTPTFAAHWLASRIGKFQLAAPHVAVRMIASLDLVDFAREPVDVAIRYGSGDQPGLVTHELMRIDYAPMLSPSLIESAGPLHEPRDLLRLRLIDPSDPWWRVWFGAADVPDADLDGRPKSRLGAQTYEAHAAIAGHGVAILTPAFHRAELASGLLVQPFPLVCRDDRNAYLLTYPESRRHQPKIRAFRDWLLGEFAETPT</sequence>
<dbReference type="Pfam" id="PF03466">
    <property type="entry name" value="LysR_substrate"/>
    <property type="match status" value="1"/>
</dbReference>